<feature type="domain" description="HTH arsR-type" evidence="4">
    <location>
        <begin position="1"/>
        <end position="89"/>
    </location>
</feature>
<dbReference type="InterPro" id="IPR051081">
    <property type="entry name" value="HTH_MetalResp_TranReg"/>
</dbReference>
<evidence type="ECO:0000256" key="3">
    <source>
        <dbReference type="ARBA" id="ARBA00023163"/>
    </source>
</evidence>
<evidence type="ECO:0000259" key="4">
    <source>
        <dbReference type="PROSITE" id="PS50987"/>
    </source>
</evidence>
<dbReference type="GO" id="GO:0003700">
    <property type="term" value="F:DNA-binding transcription factor activity"/>
    <property type="evidence" value="ECO:0007669"/>
    <property type="project" value="InterPro"/>
</dbReference>
<keyword evidence="3" id="KW-0804">Transcription</keyword>
<evidence type="ECO:0000256" key="1">
    <source>
        <dbReference type="ARBA" id="ARBA00023015"/>
    </source>
</evidence>
<dbReference type="SMART" id="SM00418">
    <property type="entry name" value="HTH_ARSR"/>
    <property type="match status" value="1"/>
</dbReference>
<comment type="caution">
    <text evidence="5">The sequence shown here is derived from an EMBL/GenBank/DDBJ whole genome shotgun (WGS) entry which is preliminary data.</text>
</comment>
<organism evidence="5 6">
    <name type="scientific">Candidatus Sungbacteria bacterium RIFCSPLOWO2_01_FULL_60_25</name>
    <dbReference type="NCBI Taxonomy" id="1802281"/>
    <lineage>
        <taxon>Bacteria</taxon>
        <taxon>Candidatus Sungiibacteriota</taxon>
    </lineage>
</organism>
<dbReference type="InterPro" id="IPR036388">
    <property type="entry name" value="WH-like_DNA-bd_sf"/>
</dbReference>
<proteinExistence type="predicted"/>
<dbReference type="PANTHER" id="PTHR33154">
    <property type="entry name" value="TRANSCRIPTIONAL REGULATOR, ARSR FAMILY"/>
    <property type="match status" value="1"/>
</dbReference>
<dbReference type="AlphaFoldDB" id="A0A1G2LFQ1"/>
<dbReference type="Gene3D" id="1.10.10.10">
    <property type="entry name" value="Winged helix-like DNA-binding domain superfamily/Winged helix DNA-binding domain"/>
    <property type="match status" value="1"/>
</dbReference>
<dbReference type="Proteomes" id="UP000178977">
    <property type="component" value="Unassembled WGS sequence"/>
</dbReference>
<dbReference type="InterPro" id="IPR036390">
    <property type="entry name" value="WH_DNA-bd_sf"/>
</dbReference>
<protein>
    <recommendedName>
        <fullName evidence="4">HTH arsR-type domain-containing protein</fullName>
    </recommendedName>
</protein>
<accession>A0A1G2LFQ1</accession>
<dbReference type="InterPro" id="IPR011991">
    <property type="entry name" value="ArsR-like_HTH"/>
</dbReference>
<dbReference type="InterPro" id="IPR001845">
    <property type="entry name" value="HTH_ArsR_DNA-bd_dom"/>
</dbReference>
<dbReference type="PANTHER" id="PTHR33154:SF33">
    <property type="entry name" value="TRANSCRIPTIONAL REPRESSOR SDPR"/>
    <property type="match status" value="1"/>
</dbReference>
<dbReference type="GO" id="GO:0003677">
    <property type="term" value="F:DNA binding"/>
    <property type="evidence" value="ECO:0007669"/>
    <property type="project" value="UniProtKB-KW"/>
</dbReference>
<evidence type="ECO:0000313" key="6">
    <source>
        <dbReference type="Proteomes" id="UP000178977"/>
    </source>
</evidence>
<dbReference type="STRING" id="1802281.A3A44_00965"/>
<dbReference type="SUPFAM" id="SSF46785">
    <property type="entry name" value="Winged helix' DNA-binding domain"/>
    <property type="match status" value="1"/>
</dbReference>
<dbReference type="CDD" id="cd00090">
    <property type="entry name" value="HTH_ARSR"/>
    <property type="match status" value="1"/>
</dbReference>
<dbReference type="EMBL" id="MHQT01000018">
    <property type="protein sequence ID" value="OHA09652.1"/>
    <property type="molecule type" value="Genomic_DNA"/>
</dbReference>
<dbReference type="PRINTS" id="PR00778">
    <property type="entry name" value="HTHARSR"/>
</dbReference>
<dbReference type="PROSITE" id="PS50987">
    <property type="entry name" value="HTH_ARSR_2"/>
    <property type="match status" value="1"/>
</dbReference>
<keyword evidence="1" id="KW-0805">Transcription regulation</keyword>
<keyword evidence="2" id="KW-0238">DNA-binding</keyword>
<name>A0A1G2LFQ1_9BACT</name>
<dbReference type="Pfam" id="PF01022">
    <property type="entry name" value="HTH_5"/>
    <property type="match status" value="1"/>
</dbReference>
<sequence>MNDLEKPLKALANRRRIAILRLLKKSRGERGESVADIAAGIHLSFKATSRHLAILAAADIVEREQRRLYVFYRIRETAPAVARAVIKLF</sequence>
<reference evidence="5 6" key="1">
    <citation type="journal article" date="2016" name="Nat. Commun.">
        <title>Thousands of microbial genomes shed light on interconnected biogeochemical processes in an aquifer system.</title>
        <authorList>
            <person name="Anantharaman K."/>
            <person name="Brown C.T."/>
            <person name="Hug L.A."/>
            <person name="Sharon I."/>
            <person name="Castelle C.J."/>
            <person name="Probst A.J."/>
            <person name="Thomas B.C."/>
            <person name="Singh A."/>
            <person name="Wilkins M.J."/>
            <person name="Karaoz U."/>
            <person name="Brodie E.L."/>
            <person name="Williams K.H."/>
            <person name="Hubbard S.S."/>
            <person name="Banfield J.F."/>
        </authorList>
    </citation>
    <scope>NUCLEOTIDE SEQUENCE [LARGE SCALE GENOMIC DNA]</scope>
</reference>
<evidence type="ECO:0000256" key="2">
    <source>
        <dbReference type="ARBA" id="ARBA00023125"/>
    </source>
</evidence>
<evidence type="ECO:0000313" key="5">
    <source>
        <dbReference type="EMBL" id="OHA09652.1"/>
    </source>
</evidence>
<gene>
    <name evidence="5" type="ORF">A3A44_00965</name>
</gene>